<organism evidence="1 2">
    <name type="scientific">Gigaspora margarita</name>
    <dbReference type="NCBI Taxonomy" id="4874"/>
    <lineage>
        <taxon>Eukaryota</taxon>
        <taxon>Fungi</taxon>
        <taxon>Fungi incertae sedis</taxon>
        <taxon>Mucoromycota</taxon>
        <taxon>Glomeromycotina</taxon>
        <taxon>Glomeromycetes</taxon>
        <taxon>Diversisporales</taxon>
        <taxon>Gigasporaceae</taxon>
        <taxon>Gigaspora</taxon>
    </lineage>
</organism>
<dbReference type="Proteomes" id="UP000789901">
    <property type="component" value="Unassembled WGS sequence"/>
</dbReference>
<comment type="caution">
    <text evidence="1">The sequence shown here is derived from an EMBL/GenBank/DDBJ whole genome shotgun (WGS) entry which is preliminary data.</text>
</comment>
<reference evidence="1 2" key="1">
    <citation type="submission" date="2021-06" db="EMBL/GenBank/DDBJ databases">
        <authorList>
            <person name="Kallberg Y."/>
            <person name="Tangrot J."/>
            <person name="Rosling A."/>
        </authorList>
    </citation>
    <scope>NUCLEOTIDE SEQUENCE [LARGE SCALE GENOMIC DNA]</scope>
    <source>
        <strain evidence="1 2">120-4 pot B 10/14</strain>
    </source>
</reference>
<sequence>KPQQNEIQDQPIVIDKIRNFVEACWVSAPEAAWRILGFKLNGMNPAVTHLQVHFKNQQRVIVDEDSNLKEFMEKEQNCQTTFTEFFKMNIQDLDTKNILYADFPLHYTWNKATKTWKS</sequence>
<name>A0ABN7VNL0_GIGMA</name>
<feature type="non-terminal residue" evidence="1">
    <location>
        <position position="1"/>
    </location>
</feature>
<keyword evidence="2" id="KW-1185">Reference proteome</keyword>
<gene>
    <name evidence="1" type="ORF">GMARGA_LOCUS20757</name>
</gene>
<evidence type="ECO:0000313" key="1">
    <source>
        <dbReference type="EMBL" id="CAG8787950.1"/>
    </source>
</evidence>
<dbReference type="EMBL" id="CAJVQB010018525">
    <property type="protein sequence ID" value="CAG8787950.1"/>
    <property type="molecule type" value="Genomic_DNA"/>
</dbReference>
<accession>A0ABN7VNL0</accession>
<proteinExistence type="predicted"/>
<evidence type="ECO:0000313" key="2">
    <source>
        <dbReference type="Proteomes" id="UP000789901"/>
    </source>
</evidence>
<protein>
    <submittedName>
        <fullName evidence="1">30335_t:CDS:1</fullName>
    </submittedName>
</protein>